<dbReference type="Proteomes" id="UP000076502">
    <property type="component" value="Unassembled WGS sequence"/>
</dbReference>
<name>A0A154PQK0_DUFNO</name>
<accession>A0A154PQK0</accession>
<proteinExistence type="predicted"/>
<dbReference type="EMBL" id="KQ435040">
    <property type="protein sequence ID" value="KZC14169.1"/>
    <property type="molecule type" value="Genomic_DNA"/>
</dbReference>
<organism evidence="1 2">
    <name type="scientific">Dufourea novaeangliae</name>
    <name type="common">Sweat bee</name>
    <dbReference type="NCBI Taxonomy" id="178035"/>
    <lineage>
        <taxon>Eukaryota</taxon>
        <taxon>Metazoa</taxon>
        <taxon>Ecdysozoa</taxon>
        <taxon>Arthropoda</taxon>
        <taxon>Hexapoda</taxon>
        <taxon>Insecta</taxon>
        <taxon>Pterygota</taxon>
        <taxon>Neoptera</taxon>
        <taxon>Endopterygota</taxon>
        <taxon>Hymenoptera</taxon>
        <taxon>Apocrita</taxon>
        <taxon>Aculeata</taxon>
        <taxon>Apoidea</taxon>
        <taxon>Anthophila</taxon>
        <taxon>Halictidae</taxon>
        <taxon>Rophitinae</taxon>
        <taxon>Dufourea</taxon>
    </lineage>
</organism>
<protein>
    <submittedName>
        <fullName evidence="1">Uncharacterized protein</fullName>
    </submittedName>
</protein>
<keyword evidence="2" id="KW-1185">Reference proteome</keyword>
<dbReference type="AlphaFoldDB" id="A0A154PQK0"/>
<evidence type="ECO:0000313" key="1">
    <source>
        <dbReference type="EMBL" id="KZC14169.1"/>
    </source>
</evidence>
<sequence>MQEYWRSSTKDSETNQFFTMSATYATRFEAEFLYTHSRGPKLSYAAAARSMQTLVAFVKKWVK</sequence>
<reference evidence="1 2" key="1">
    <citation type="submission" date="2015-07" db="EMBL/GenBank/DDBJ databases">
        <title>The genome of Dufourea novaeangliae.</title>
        <authorList>
            <person name="Pan H."/>
            <person name="Kapheim K."/>
        </authorList>
    </citation>
    <scope>NUCLEOTIDE SEQUENCE [LARGE SCALE GENOMIC DNA]</scope>
    <source>
        <strain evidence="1">0120121106</strain>
        <tissue evidence="1">Whole body</tissue>
    </source>
</reference>
<gene>
    <name evidence="1" type="ORF">WN55_06593</name>
</gene>
<evidence type="ECO:0000313" key="2">
    <source>
        <dbReference type="Proteomes" id="UP000076502"/>
    </source>
</evidence>